<dbReference type="PANTHER" id="PTHR30093:SF44">
    <property type="entry name" value="TYPE II SECRETION SYSTEM CORE PROTEIN G"/>
    <property type="match status" value="1"/>
</dbReference>
<name>A0A1F7WRX4_9BACT</name>
<feature type="domain" description="Type II secretion system protein GspG C-terminal" evidence="7">
    <location>
        <begin position="41"/>
        <end position="125"/>
    </location>
</feature>
<evidence type="ECO:0000256" key="4">
    <source>
        <dbReference type="ARBA" id="ARBA00022989"/>
    </source>
</evidence>
<evidence type="ECO:0000256" key="5">
    <source>
        <dbReference type="ARBA" id="ARBA00023136"/>
    </source>
</evidence>
<evidence type="ECO:0000256" key="3">
    <source>
        <dbReference type="ARBA" id="ARBA00022692"/>
    </source>
</evidence>
<keyword evidence="5 6" id="KW-0472">Membrane</keyword>
<dbReference type="GO" id="GO:0016020">
    <property type="term" value="C:membrane"/>
    <property type="evidence" value="ECO:0007669"/>
    <property type="project" value="UniProtKB-SubCell"/>
</dbReference>
<dbReference type="Proteomes" id="UP000178812">
    <property type="component" value="Unassembled WGS sequence"/>
</dbReference>
<organism evidence="8 9">
    <name type="scientific">Candidatus Woesebacteria bacterium GWB1_43_5</name>
    <dbReference type="NCBI Taxonomy" id="1802474"/>
    <lineage>
        <taxon>Bacteria</taxon>
        <taxon>Candidatus Woeseibacteriota</taxon>
    </lineage>
</organism>
<proteinExistence type="predicted"/>
<dbReference type="PRINTS" id="PR00813">
    <property type="entry name" value="BCTERIALGSPG"/>
</dbReference>
<dbReference type="Gene3D" id="3.30.700.10">
    <property type="entry name" value="Glycoprotein, Type 4 Pilin"/>
    <property type="match status" value="1"/>
</dbReference>
<reference evidence="8 9" key="1">
    <citation type="journal article" date="2016" name="Nat. Commun.">
        <title>Thousands of microbial genomes shed light on interconnected biogeochemical processes in an aquifer system.</title>
        <authorList>
            <person name="Anantharaman K."/>
            <person name="Brown C.T."/>
            <person name="Hug L.A."/>
            <person name="Sharon I."/>
            <person name="Castelle C.J."/>
            <person name="Probst A.J."/>
            <person name="Thomas B.C."/>
            <person name="Singh A."/>
            <person name="Wilkins M.J."/>
            <person name="Karaoz U."/>
            <person name="Brodie E.L."/>
            <person name="Williams K.H."/>
            <person name="Hubbard S.S."/>
            <person name="Banfield J.F."/>
        </authorList>
    </citation>
    <scope>NUCLEOTIDE SEQUENCE [LARGE SCALE GENOMIC DNA]</scope>
</reference>
<evidence type="ECO:0000259" key="7">
    <source>
        <dbReference type="Pfam" id="PF08334"/>
    </source>
</evidence>
<evidence type="ECO:0000313" key="9">
    <source>
        <dbReference type="Proteomes" id="UP000178812"/>
    </source>
</evidence>
<gene>
    <name evidence="8" type="ORF">A2125_01705</name>
</gene>
<dbReference type="InterPro" id="IPR013545">
    <property type="entry name" value="T2SS_protein-GspG_C"/>
</dbReference>
<accession>A0A1F7WRX4</accession>
<evidence type="ECO:0000256" key="6">
    <source>
        <dbReference type="SAM" id="Phobius"/>
    </source>
</evidence>
<dbReference type="Pfam" id="PF08334">
    <property type="entry name" value="T2SSG"/>
    <property type="match status" value="1"/>
</dbReference>
<dbReference type="InterPro" id="IPR000983">
    <property type="entry name" value="Bac_GSPG_pilin"/>
</dbReference>
<keyword evidence="4 6" id="KW-1133">Transmembrane helix</keyword>
<dbReference type="PANTHER" id="PTHR30093">
    <property type="entry name" value="GENERAL SECRETION PATHWAY PROTEIN G"/>
    <property type="match status" value="1"/>
</dbReference>
<protein>
    <recommendedName>
        <fullName evidence="7">Type II secretion system protein GspG C-terminal domain-containing protein</fullName>
    </recommendedName>
</protein>
<dbReference type="InterPro" id="IPR045584">
    <property type="entry name" value="Pilin-like"/>
</dbReference>
<dbReference type="InterPro" id="IPR012902">
    <property type="entry name" value="N_methyl_site"/>
</dbReference>
<dbReference type="EMBL" id="MGFM01000043">
    <property type="protein sequence ID" value="OGM05199.1"/>
    <property type="molecule type" value="Genomic_DNA"/>
</dbReference>
<dbReference type="PROSITE" id="PS00409">
    <property type="entry name" value="PROKAR_NTER_METHYL"/>
    <property type="match status" value="1"/>
</dbReference>
<feature type="transmembrane region" description="Helical" evidence="6">
    <location>
        <begin position="20"/>
        <end position="43"/>
    </location>
</feature>
<dbReference type="Pfam" id="PF07963">
    <property type="entry name" value="N_methyl"/>
    <property type="match status" value="1"/>
</dbReference>
<keyword evidence="2" id="KW-0488">Methylation</keyword>
<dbReference type="GO" id="GO:0015628">
    <property type="term" value="P:protein secretion by the type II secretion system"/>
    <property type="evidence" value="ECO:0007669"/>
    <property type="project" value="InterPro"/>
</dbReference>
<dbReference type="GO" id="GO:0015627">
    <property type="term" value="C:type II protein secretion system complex"/>
    <property type="evidence" value="ECO:0007669"/>
    <property type="project" value="InterPro"/>
</dbReference>
<dbReference type="AlphaFoldDB" id="A0A1F7WRX4"/>
<sequence>MSLKISNFKFRISNAGFTLVELLVVISIIGVLLGLAVFGLTGARESARDTKRKSDLEAIRSGLELFKADCKKYPTNDIFALESLTGDDSLASCLTANTYISQIPQDPQIPARNYRYSSDGITYQICAALEGGEITVDCGGATNCGSSRCNYKAVNP</sequence>
<keyword evidence="3 6" id="KW-0812">Transmembrane</keyword>
<dbReference type="SUPFAM" id="SSF54523">
    <property type="entry name" value="Pili subunits"/>
    <property type="match status" value="1"/>
</dbReference>
<comment type="caution">
    <text evidence="8">The sequence shown here is derived from an EMBL/GenBank/DDBJ whole genome shotgun (WGS) entry which is preliminary data.</text>
</comment>
<dbReference type="NCBIfam" id="TIGR02532">
    <property type="entry name" value="IV_pilin_GFxxxE"/>
    <property type="match status" value="1"/>
</dbReference>
<comment type="subcellular location">
    <subcellularLocation>
        <location evidence="1">Membrane</location>
        <topology evidence="1">Single-pass membrane protein</topology>
    </subcellularLocation>
</comment>
<evidence type="ECO:0000256" key="2">
    <source>
        <dbReference type="ARBA" id="ARBA00022481"/>
    </source>
</evidence>
<evidence type="ECO:0000313" key="8">
    <source>
        <dbReference type="EMBL" id="OGM05199.1"/>
    </source>
</evidence>
<evidence type="ECO:0000256" key="1">
    <source>
        <dbReference type="ARBA" id="ARBA00004167"/>
    </source>
</evidence>